<keyword evidence="2" id="KW-0479">Metal-binding</keyword>
<dbReference type="InterPro" id="IPR003029">
    <property type="entry name" value="S1_domain"/>
</dbReference>
<dbReference type="GO" id="GO:0005737">
    <property type="term" value="C:cytoplasm"/>
    <property type="evidence" value="ECO:0007669"/>
    <property type="project" value="TreeGrafter"/>
</dbReference>
<accession>A0A9D2NW84</accession>
<dbReference type="GO" id="GO:0003723">
    <property type="term" value="F:RNA binding"/>
    <property type="evidence" value="ECO:0007669"/>
    <property type="project" value="UniProtKB-KW"/>
</dbReference>
<keyword evidence="3" id="KW-0378">Hydrolase</keyword>
<dbReference type="CDD" id="cd04453">
    <property type="entry name" value="S1_RNase_E"/>
    <property type="match status" value="1"/>
</dbReference>
<dbReference type="InterPro" id="IPR019307">
    <property type="entry name" value="RNA-bd_AU-1/RNase_E/G"/>
</dbReference>
<evidence type="ECO:0000256" key="3">
    <source>
        <dbReference type="ARBA" id="ARBA00022801"/>
    </source>
</evidence>
<reference evidence="7" key="2">
    <citation type="submission" date="2021-04" db="EMBL/GenBank/DDBJ databases">
        <authorList>
            <person name="Gilroy R."/>
        </authorList>
    </citation>
    <scope>NUCLEOTIDE SEQUENCE</scope>
    <source>
        <strain evidence="7">ChiGjej1B1-1692</strain>
    </source>
</reference>
<dbReference type="InterPro" id="IPR012340">
    <property type="entry name" value="NA-bd_OB-fold"/>
</dbReference>
<proteinExistence type="predicted"/>
<comment type="cofactor">
    <cofactor evidence="1">
        <name>Mg(2+)</name>
        <dbReference type="ChEBI" id="CHEBI:18420"/>
    </cofactor>
</comment>
<dbReference type="Proteomes" id="UP000823894">
    <property type="component" value="Unassembled WGS sequence"/>
</dbReference>
<dbReference type="PROSITE" id="PS50126">
    <property type="entry name" value="S1"/>
    <property type="match status" value="1"/>
</dbReference>
<dbReference type="EMBL" id="DWWK01000094">
    <property type="protein sequence ID" value="HJC38681.1"/>
    <property type="molecule type" value="Genomic_DNA"/>
</dbReference>
<evidence type="ECO:0000259" key="6">
    <source>
        <dbReference type="PROSITE" id="PS50126"/>
    </source>
</evidence>
<dbReference type="Pfam" id="PF10150">
    <property type="entry name" value="RNase_E_G"/>
    <property type="match status" value="1"/>
</dbReference>
<evidence type="ECO:0000256" key="1">
    <source>
        <dbReference type="ARBA" id="ARBA00001946"/>
    </source>
</evidence>
<dbReference type="GO" id="GO:0046872">
    <property type="term" value="F:metal ion binding"/>
    <property type="evidence" value="ECO:0007669"/>
    <property type="project" value="UniProtKB-KW"/>
</dbReference>
<dbReference type="GO" id="GO:0004540">
    <property type="term" value="F:RNA nuclease activity"/>
    <property type="evidence" value="ECO:0007669"/>
    <property type="project" value="InterPro"/>
</dbReference>
<reference evidence="7" key="1">
    <citation type="journal article" date="2021" name="PeerJ">
        <title>Extensive microbial diversity within the chicken gut microbiome revealed by metagenomics and culture.</title>
        <authorList>
            <person name="Gilroy R."/>
            <person name="Ravi A."/>
            <person name="Getino M."/>
            <person name="Pursley I."/>
            <person name="Horton D.L."/>
            <person name="Alikhan N.F."/>
            <person name="Baker D."/>
            <person name="Gharbi K."/>
            <person name="Hall N."/>
            <person name="Watson M."/>
            <person name="Adriaenssens E.M."/>
            <person name="Foster-Nyarko E."/>
            <person name="Jarju S."/>
            <person name="Secka A."/>
            <person name="Antonio M."/>
            <person name="Oren A."/>
            <person name="Chaudhuri R.R."/>
            <person name="La Ragione R."/>
            <person name="Hildebrand F."/>
            <person name="Pallen M.J."/>
        </authorList>
    </citation>
    <scope>NUCLEOTIDE SEQUENCE</scope>
    <source>
        <strain evidence="7">ChiGjej1B1-1692</strain>
    </source>
</reference>
<gene>
    <name evidence="7" type="ORF">H9757_06435</name>
</gene>
<organism evidence="7 8">
    <name type="scientific">Candidatus Mediterraneibacter faecigallinarum</name>
    <dbReference type="NCBI Taxonomy" id="2838669"/>
    <lineage>
        <taxon>Bacteria</taxon>
        <taxon>Bacillati</taxon>
        <taxon>Bacillota</taxon>
        <taxon>Clostridia</taxon>
        <taxon>Lachnospirales</taxon>
        <taxon>Lachnospiraceae</taxon>
        <taxon>Mediterraneibacter</taxon>
    </lineage>
</organism>
<dbReference type="AlphaFoldDB" id="A0A9D2NW84"/>
<feature type="domain" description="S1 motif" evidence="6">
    <location>
        <begin position="43"/>
        <end position="122"/>
    </location>
</feature>
<sequence length="407" mass="46006">MKRKILIEKTENQIRSFFLEDGEIVEIHCASADEESAGQHLLGNVYVGRVKNIVPNIGAAFVEIESGVNCYYDMKDAEHAVFTRKSGKKPLCIGDELVVQISKEAVKTKAPTVTGNISFTGRYAVLTHGNTRIGVSSKIPKKLREEYKGRLKEFQNDRFGIIVRTNAKDAPFQDVLDEIMRLRGEYERIMSIAPTRVCFSCLRSAPPSYISDLRNVYMEGMEEIIVGDAELYTRIRSYFASELPEKQELIRLYDDPAFPLGKLYSTQTAIEKALREKVWLKNGGYLVIQPTEALTVIDVNSGKNAGKGKNEEGIMKIDLEAAREAAKQIRLRNLSGIIIIDFINLELEENVSRLMREFRMLLAKDPIQTTLVDITPLNLVEVTRKKVHRPLHEQIENSRLQSSGKAL</sequence>
<dbReference type="GO" id="GO:0006364">
    <property type="term" value="P:rRNA processing"/>
    <property type="evidence" value="ECO:0007669"/>
    <property type="project" value="TreeGrafter"/>
</dbReference>
<evidence type="ECO:0000256" key="2">
    <source>
        <dbReference type="ARBA" id="ARBA00022723"/>
    </source>
</evidence>
<dbReference type="SUPFAM" id="SSF50249">
    <property type="entry name" value="Nucleic acid-binding proteins"/>
    <property type="match status" value="1"/>
</dbReference>
<dbReference type="PANTHER" id="PTHR30001:SF0">
    <property type="entry name" value="RIBONUCLEASE G"/>
    <property type="match status" value="1"/>
</dbReference>
<protein>
    <submittedName>
        <fullName evidence="7">Ribonuclease E/G</fullName>
    </submittedName>
</protein>
<keyword evidence="5" id="KW-0694">RNA-binding</keyword>
<evidence type="ECO:0000313" key="8">
    <source>
        <dbReference type="Proteomes" id="UP000823894"/>
    </source>
</evidence>
<evidence type="ECO:0000256" key="4">
    <source>
        <dbReference type="ARBA" id="ARBA00022842"/>
    </source>
</evidence>
<evidence type="ECO:0000256" key="5">
    <source>
        <dbReference type="ARBA" id="ARBA00022884"/>
    </source>
</evidence>
<dbReference type="PANTHER" id="PTHR30001">
    <property type="entry name" value="RIBONUCLEASE"/>
    <property type="match status" value="1"/>
</dbReference>
<dbReference type="InterPro" id="IPR004659">
    <property type="entry name" value="RNase_E/G"/>
</dbReference>
<keyword evidence="4" id="KW-0460">Magnesium</keyword>
<dbReference type="Gene3D" id="2.40.50.140">
    <property type="entry name" value="Nucleic acid-binding proteins"/>
    <property type="match status" value="1"/>
</dbReference>
<comment type="caution">
    <text evidence="7">The sequence shown here is derived from an EMBL/GenBank/DDBJ whole genome shotgun (WGS) entry which is preliminary data.</text>
</comment>
<name>A0A9D2NW84_9FIRM</name>
<evidence type="ECO:0000313" key="7">
    <source>
        <dbReference type="EMBL" id="HJC38681.1"/>
    </source>
</evidence>
<dbReference type="GO" id="GO:0016787">
    <property type="term" value="F:hydrolase activity"/>
    <property type="evidence" value="ECO:0007669"/>
    <property type="project" value="UniProtKB-KW"/>
</dbReference>